<keyword evidence="1" id="KW-1133">Transmembrane helix</keyword>
<name>A0A0H1R1J9_9EURY</name>
<sequence>MLQLRHILLILIALIVIPQSVSAYLDPGVGSMIWQLLVAVGLGAAFTLKMYWQKLKDRFRPSPANHED</sequence>
<comment type="caution">
    <text evidence="2">The sequence shown here is derived from an EMBL/GenBank/DDBJ whole genome shotgun (WGS) entry which is preliminary data.</text>
</comment>
<evidence type="ECO:0000313" key="3">
    <source>
        <dbReference type="Proteomes" id="UP000035301"/>
    </source>
</evidence>
<dbReference type="EMBL" id="JXOJ01000001">
    <property type="protein sequence ID" value="KLK88909.1"/>
    <property type="molecule type" value="Genomic_DNA"/>
</dbReference>
<keyword evidence="1" id="KW-0812">Transmembrane</keyword>
<dbReference type="PATRIC" id="fig|1550566.3.peg.5"/>
<keyword evidence="1" id="KW-0472">Membrane</keyword>
<reference evidence="2 3" key="1">
    <citation type="journal article" date="2015" name="Int. J. Syst. Evol. Microbiol.">
        <title>Methanoculleus sediminis sp. nov., a methanogen from sediments near a submarine mud volcano.</title>
        <authorList>
            <person name="Chen S.C."/>
            <person name="Chen M.F."/>
            <person name="Lai M.C."/>
            <person name="Weng C.Y."/>
            <person name="Wu S.Y."/>
            <person name="Lin S."/>
            <person name="Yang T.F."/>
            <person name="Chen P.C."/>
        </authorList>
    </citation>
    <scope>NUCLEOTIDE SEQUENCE [LARGE SCALE GENOMIC DNA]</scope>
    <source>
        <strain evidence="2 3">S3Fa</strain>
    </source>
</reference>
<feature type="transmembrane region" description="Helical" evidence="1">
    <location>
        <begin position="33"/>
        <end position="52"/>
    </location>
</feature>
<organism evidence="2 3">
    <name type="scientific">Methanoculleus sediminis</name>
    <dbReference type="NCBI Taxonomy" id="1550566"/>
    <lineage>
        <taxon>Archaea</taxon>
        <taxon>Methanobacteriati</taxon>
        <taxon>Methanobacteriota</taxon>
        <taxon>Stenosarchaea group</taxon>
        <taxon>Methanomicrobia</taxon>
        <taxon>Methanomicrobiales</taxon>
        <taxon>Methanomicrobiaceae</taxon>
        <taxon>Methanoculleus</taxon>
    </lineage>
</organism>
<accession>A0A0H1R1J9</accession>
<protein>
    <submittedName>
        <fullName evidence="2">Uncharacterized protein</fullName>
    </submittedName>
</protein>
<evidence type="ECO:0000256" key="1">
    <source>
        <dbReference type="SAM" id="Phobius"/>
    </source>
</evidence>
<gene>
    <name evidence="2" type="ORF">SZ63_00025</name>
</gene>
<keyword evidence="3" id="KW-1185">Reference proteome</keyword>
<dbReference type="Proteomes" id="UP000035301">
    <property type="component" value="Unassembled WGS sequence"/>
</dbReference>
<dbReference type="AlphaFoldDB" id="A0A0H1R1J9"/>
<evidence type="ECO:0000313" key="2">
    <source>
        <dbReference type="EMBL" id="KLK88909.1"/>
    </source>
</evidence>
<proteinExistence type="predicted"/>
<dbReference type="STRING" id="1550566.SZ63_00025"/>